<evidence type="ECO:0000313" key="15">
    <source>
        <dbReference type="EMBL" id="CAH2031524.1"/>
    </source>
</evidence>
<evidence type="ECO:0000256" key="1">
    <source>
        <dbReference type="ARBA" id="ARBA00004496"/>
    </source>
</evidence>
<evidence type="ECO:0000256" key="2">
    <source>
        <dbReference type="ARBA" id="ARBA00010207"/>
    </source>
</evidence>
<evidence type="ECO:0000256" key="6">
    <source>
        <dbReference type="ARBA" id="ARBA00022723"/>
    </source>
</evidence>
<dbReference type="PANTHER" id="PTHR11538">
    <property type="entry name" value="PHENYLALANYL-TRNA SYNTHETASE"/>
    <property type="match status" value="1"/>
</dbReference>
<dbReference type="GO" id="GO:0004826">
    <property type="term" value="F:phenylalanine-tRNA ligase activity"/>
    <property type="evidence" value="ECO:0007669"/>
    <property type="project" value="UniProtKB-EC"/>
</dbReference>
<keyword evidence="10 13" id="KW-0648">Protein biosynthesis</keyword>
<dbReference type="InterPro" id="IPR004188">
    <property type="entry name" value="Phe-tRNA_ligase_II_N"/>
</dbReference>
<accession>A0ABM9D8N0</accession>
<dbReference type="PROSITE" id="PS50862">
    <property type="entry name" value="AA_TRNA_LIGASE_II"/>
    <property type="match status" value="1"/>
</dbReference>
<evidence type="ECO:0000256" key="4">
    <source>
        <dbReference type="ARBA" id="ARBA00022490"/>
    </source>
</evidence>
<dbReference type="PANTHER" id="PTHR11538:SF41">
    <property type="entry name" value="PHENYLALANINE--TRNA LIGASE, MITOCHONDRIAL"/>
    <property type="match status" value="1"/>
</dbReference>
<keyword evidence="16" id="KW-1185">Reference proteome</keyword>
<comment type="similarity">
    <text evidence="2 13">Belongs to the class-II aminoacyl-tRNA synthetase family. Phe-tRNA synthetase alpha subunit type 1 subfamily.</text>
</comment>
<dbReference type="NCBIfam" id="TIGR00468">
    <property type="entry name" value="pheS"/>
    <property type="match status" value="1"/>
</dbReference>
<evidence type="ECO:0000256" key="8">
    <source>
        <dbReference type="ARBA" id="ARBA00022840"/>
    </source>
</evidence>
<evidence type="ECO:0000256" key="9">
    <source>
        <dbReference type="ARBA" id="ARBA00022842"/>
    </source>
</evidence>
<dbReference type="Gene3D" id="3.30.930.10">
    <property type="entry name" value="Bira Bifunctional Protein, Domain 2"/>
    <property type="match status" value="1"/>
</dbReference>
<evidence type="ECO:0000256" key="7">
    <source>
        <dbReference type="ARBA" id="ARBA00022741"/>
    </source>
</evidence>
<dbReference type="InterPro" id="IPR022911">
    <property type="entry name" value="Phe_tRNA_ligase_alpha1_bac"/>
</dbReference>
<evidence type="ECO:0000256" key="12">
    <source>
        <dbReference type="ARBA" id="ARBA00049255"/>
    </source>
</evidence>
<dbReference type="CDD" id="cd00496">
    <property type="entry name" value="PheRS_alpha_core"/>
    <property type="match status" value="1"/>
</dbReference>
<dbReference type="Proteomes" id="UP001295463">
    <property type="component" value="Chromosome"/>
</dbReference>
<dbReference type="SUPFAM" id="SSF46589">
    <property type="entry name" value="tRNA-binding arm"/>
    <property type="match status" value="1"/>
</dbReference>
<evidence type="ECO:0000256" key="10">
    <source>
        <dbReference type="ARBA" id="ARBA00022917"/>
    </source>
</evidence>
<keyword evidence="11 13" id="KW-0030">Aminoacyl-tRNA synthetase</keyword>
<evidence type="ECO:0000256" key="13">
    <source>
        <dbReference type="HAMAP-Rule" id="MF_00281"/>
    </source>
</evidence>
<dbReference type="InterPro" id="IPR006195">
    <property type="entry name" value="aa-tRNA-synth_II"/>
</dbReference>
<dbReference type="Pfam" id="PF01409">
    <property type="entry name" value="tRNA-synt_2d"/>
    <property type="match status" value="1"/>
</dbReference>
<dbReference type="EMBL" id="OW150024">
    <property type="protein sequence ID" value="CAH2031524.1"/>
    <property type="molecule type" value="Genomic_DNA"/>
</dbReference>
<keyword evidence="4 13" id="KW-0963">Cytoplasm</keyword>
<gene>
    <name evidence="13 15" type="primary">pheS</name>
    <name evidence="15" type="ORF">GEAMG1_1692</name>
</gene>
<feature type="binding site" evidence="13">
    <location>
        <position position="269"/>
    </location>
    <ligand>
        <name>Mg(2+)</name>
        <dbReference type="ChEBI" id="CHEBI:18420"/>
        <note>shared with beta subunit</note>
    </ligand>
</feature>
<protein>
    <recommendedName>
        <fullName evidence="13">Phenylalanine--tRNA ligase alpha subunit</fullName>
        <ecNumber evidence="13">6.1.1.20</ecNumber>
    </recommendedName>
    <alternativeName>
        <fullName evidence="13">Phenylalanyl-tRNA synthetase alpha subunit</fullName>
        <shortName evidence="13">PheRS</shortName>
    </alternativeName>
</protein>
<comment type="subcellular location">
    <subcellularLocation>
        <location evidence="1 13">Cytoplasm</location>
    </subcellularLocation>
</comment>
<evidence type="ECO:0000259" key="14">
    <source>
        <dbReference type="PROSITE" id="PS50862"/>
    </source>
</evidence>
<evidence type="ECO:0000256" key="3">
    <source>
        <dbReference type="ARBA" id="ARBA00011209"/>
    </source>
</evidence>
<keyword evidence="9 13" id="KW-0460">Magnesium</keyword>
<name>A0ABM9D8N0_9BACT</name>
<evidence type="ECO:0000256" key="11">
    <source>
        <dbReference type="ARBA" id="ARBA00023146"/>
    </source>
</evidence>
<dbReference type="InterPro" id="IPR004529">
    <property type="entry name" value="Phe-tRNA-synth_IIc_asu"/>
</dbReference>
<proteinExistence type="inferred from homology"/>
<reference evidence="15 16" key="1">
    <citation type="submission" date="2022-03" db="EMBL/GenBank/DDBJ databases">
        <authorList>
            <person name="Koch H."/>
        </authorList>
    </citation>
    <scope>NUCLEOTIDE SEQUENCE [LARGE SCALE GENOMIC DNA]</scope>
    <source>
        <strain evidence="15 16">G1</strain>
    </source>
</reference>
<keyword evidence="8 13" id="KW-0067">ATP-binding</keyword>
<sequence>MIAPIPFFRFTMRDTTMREQLEHLRQQTVRAIQATEGEEGLHEIRVRVLGRKGELTGLMKGLGALSAEERPLVGQMVNSVKDELEQLLEHALVRAREAATTHRLAAERIDVTLPGRGGRRGSKHPVTLVIEEISEIFAGLGFSVAEGPEIEHDWYNFEALNFPPEHPARDMQDTFFVENELLLRTHTSPVQIRTMLKQKPPLRIIAPGTVYRCDSDATHSPMFHQIEGLMVDAKVSFADLKGILTTFTNQLFGQTTGVRLRPSFFPFTEPSAEVDIACVICGGSGCRVCKQSGWLEILGAGMVDPEVFRHVGYDPEQISGFAFGMGIERIAMLKYGISDMRLLFENDVRFLTQFQGGATT</sequence>
<dbReference type="InterPro" id="IPR010978">
    <property type="entry name" value="tRNA-bd_arm"/>
</dbReference>
<dbReference type="InterPro" id="IPR002319">
    <property type="entry name" value="Phenylalanyl-tRNA_Synthase"/>
</dbReference>
<dbReference type="HAMAP" id="MF_00281">
    <property type="entry name" value="Phe_tRNA_synth_alpha1"/>
    <property type="match status" value="1"/>
</dbReference>
<comment type="cofactor">
    <cofactor evidence="13">
        <name>Mg(2+)</name>
        <dbReference type="ChEBI" id="CHEBI:18420"/>
    </cofactor>
    <text evidence="13">Binds 2 magnesium ions per tetramer.</text>
</comment>
<comment type="subunit">
    <text evidence="3 13">Tetramer of two alpha and two beta subunits.</text>
</comment>
<dbReference type="InterPro" id="IPR045864">
    <property type="entry name" value="aa-tRNA-synth_II/BPL/LPL"/>
</dbReference>
<dbReference type="EC" id="6.1.1.20" evidence="13"/>
<evidence type="ECO:0000313" key="16">
    <source>
        <dbReference type="Proteomes" id="UP001295463"/>
    </source>
</evidence>
<keyword evidence="6 13" id="KW-0479">Metal-binding</keyword>
<evidence type="ECO:0000256" key="5">
    <source>
        <dbReference type="ARBA" id="ARBA00022598"/>
    </source>
</evidence>
<keyword evidence="5 13" id="KW-0436">Ligase</keyword>
<organism evidence="15 16">
    <name type="scientific">Trichlorobacter ammonificans</name>
    <dbReference type="NCBI Taxonomy" id="2916410"/>
    <lineage>
        <taxon>Bacteria</taxon>
        <taxon>Pseudomonadati</taxon>
        <taxon>Thermodesulfobacteriota</taxon>
        <taxon>Desulfuromonadia</taxon>
        <taxon>Geobacterales</taxon>
        <taxon>Geobacteraceae</taxon>
        <taxon>Trichlorobacter</taxon>
    </lineage>
</organism>
<comment type="catalytic activity">
    <reaction evidence="12 13">
        <text>tRNA(Phe) + L-phenylalanine + ATP = L-phenylalanyl-tRNA(Phe) + AMP + diphosphate + H(+)</text>
        <dbReference type="Rhea" id="RHEA:19413"/>
        <dbReference type="Rhea" id="RHEA-COMP:9668"/>
        <dbReference type="Rhea" id="RHEA-COMP:9699"/>
        <dbReference type="ChEBI" id="CHEBI:15378"/>
        <dbReference type="ChEBI" id="CHEBI:30616"/>
        <dbReference type="ChEBI" id="CHEBI:33019"/>
        <dbReference type="ChEBI" id="CHEBI:58095"/>
        <dbReference type="ChEBI" id="CHEBI:78442"/>
        <dbReference type="ChEBI" id="CHEBI:78531"/>
        <dbReference type="ChEBI" id="CHEBI:456215"/>
        <dbReference type="EC" id="6.1.1.20"/>
    </reaction>
</comment>
<keyword evidence="7 13" id="KW-0547">Nucleotide-binding</keyword>
<feature type="domain" description="Aminoacyl-transfer RNA synthetases class-II family profile" evidence="14">
    <location>
        <begin position="129"/>
        <end position="333"/>
    </location>
</feature>
<dbReference type="SUPFAM" id="SSF55681">
    <property type="entry name" value="Class II aaRS and biotin synthetases"/>
    <property type="match status" value="1"/>
</dbReference>
<dbReference type="Pfam" id="PF02912">
    <property type="entry name" value="Phe_tRNA-synt_N"/>
    <property type="match status" value="1"/>
</dbReference>